<organism evidence="4 5">
    <name type="scientific">Vibrio ponticus</name>
    <dbReference type="NCBI Taxonomy" id="265668"/>
    <lineage>
        <taxon>Bacteria</taxon>
        <taxon>Pseudomonadati</taxon>
        <taxon>Pseudomonadota</taxon>
        <taxon>Gammaproteobacteria</taxon>
        <taxon>Vibrionales</taxon>
        <taxon>Vibrionaceae</taxon>
        <taxon>Vibrio</taxon>
    </lineage>
</organism>
<evidence type="ECO:0000256" key="2">
    <source>
        <dbReference type="ARBA" id="ARBA00037999"/>
    </source>
</evidence>
<dbReference type="InterPro" id="IPR015421">
    <property type="entry name" value="PyrdxlP-dep_Trfase_major"/>
</dbReference>
<dbReference type="PANTHER" id="PTHR30244">
    <property type="entry name" value="TRANSAMINASE"/>
    <property type="match status" value="1"/>
</dbReference>
<gene>
    <name evidence="4" type="ORF">BIY21_14055</name>
</gene>
<keyword evidence="1 3" id="KW-0663">Pyridoxal phosphate</keyword>
<dbReference type="EMBL" id="MJMI01000100">
    <property type="protein sequence ID" value="OLQ89950.1"/>
    <property type="molecule type" value="Genomic_DNA"/>
</dbReference>
<dbReference type="InterPro" id="IPR015424">
    <property type="entry name" value="PyrdxlP-dep_Trfase"/>
</dbReference>
<dbReference type="Gene3D" id="3.90.1150.10">
    <property type="entry name" value="Aspartate Aminotransferase, domain 1"/>
    <property type="match status" value="1"/>
</dbReference>
<keyword evidence="4" id="KW-0808">Transferase</keyword>
<dbReference type="RefSeq" id="WP_075650034.1">
    <property type="nucleotide sequence ID" value="NZ_AP019657.1"/>
</dbReference>
<comment type="caution">
    <text evidence="4">The sequence shown here is derived from an EMBL/GenBank/DDBJ whole genome shotgun (WGS) entry which is preliminary data.</text>
</comment>
<dbReference type="Proteomes" id="UP000186206">
    <property type="component" value="Unassembled WGS sequence"/>
</dbReference>
<proteinExistence type="inferred from homology"/>
<dbReference type="CDD" id="cd00616">
    <property type="entry name" value="AHBA_syn"/>
    <property type="match status" value="1"/>
</dbReference>
<name>A0ABX3FDA4_9VIBR</name>
<comment type="similarity">
    <text evidence="2 3">Belongs to the DegT/DnrJ/EryC1 family.</text>
</comment>
<evidence type="ECO:0000256" key="3">
    <source>
        <dbReference type="RuleBase" id="RU004508"/>
    </source>
</evidence>
<dbReference type="SUPFAM" id="SSF53383">
    <property type="entry name" value="PLP-dependent transferases"/>
    <property type="match status" value="1"/>
</dbReference>
<dbReference type="InterPro" id="IPR000653">
    <property type="entry name" value="DegT/StrS_aminotransferase"/>
</dbReference>
<accession>A0ABX3FDA4</accession>
<sequence length="368" mass="41510">MKIPFLDLKSINAQYHKELKLACSRVIDSGWYIMGEELSKFEQEFSSYCGSRYCIGVANGLDALTLTLRAWKEMGKIKQGDEVIVPANTYIASILAITENELVPILVEPDPKTYNLTKDSIEKAITSRTRVILPVHLYGLISPMPEIMRLAEERSFLVLEDCAQSHGAEIESVKCGNWGHASGFSFYPGKNLGALGDAGAITTNDEELAGVLLALRNYGSHRKYENLYKGVNSRLDEIQAAMLRVKLKYLDYETNRRREIADNYLTKIVNKRITLPVYLQPMSHVWHLFVIQTESRTELINYLNANGVQTLVHYPIPPHKQQAYSELNSVKLPITECIHEKILSLPIDPTMNESDVMSIIDIVNGFEG</sequence>
<dbReference type="PANTHER" id="PTHR30244:SF36">
    <property type="entry name" value="3-OXO-GLUCOSE-6-PHOSPHATE:GLUTAMATE AMINOTRANSFERASE"/>
    <property type="match status" value="1"/>
</dbReference>
<dbReference type="InterPro" id="IPR015422">
    <property type="entry name" value="PyrdxlP-dep_Trfase_small"/>
</dbReference>
<protein>
    <submittedName>
        <fullName evidence="4">Aminotransferase</fullName>
    </submittedName>
</protein>
<dbReference type="PIRSF" id="PIRSF000390">
    <property type="entry name" value="PLP_StrS"/>
    <property type="match status" value="1"/>
</dbReference>
<keyword evidence="4" id="KW-0032">Aminotransferase</keyword>
<reference evidence="4 5" key="1">
    <citation type="submission" date="2016-09" db="EMBL/GenBank/DDBJ databases">
        <title>Genomic Taxonomy of the Vibrionaceae.</title>
        <authorList>
            <person name="Gonzalez-Castillo A."/>
            <person name="Gomez-Gil B."/>
            <person name="Enciso-Ibarra K."/>
        </authorList>
    </citation>
    <scope>NUCLEOTIDE SEQUENCE [LARGE SCALE GENOMIC DNA]</scope>
    <source>
        <strain evidence="4 5">CAIM 1731</strain>
    </source>
</reference>
<dbReference type="Pfam" id="PF01041">
    <property type="entry name" value="DegT_DnrJ_EryC1"/>
    <property type="match status" value="1"/>
</dbReference>
<dbReference type="Gene3D" id="3.40.640.10">
    <property type="entry name" value="Type I PLP-dependent aspartate aminotransferase-like (Major domain)"/>
    <property type="match status" value="1"/>
</dbReference>
<keyword evidence="5" id="KW-1185">Reference proteome</keyword>
<evidence type="ECO:0000313" key="5">
    <source>
        <dbReference type="Proteomes" id="UP000186206"/>
    </source>
</evidence>
<evidence type="ECO:0000256" key="1">
    <source>
        <dbReference type="ARBA" id="ARBA00022898"/>
    </source>
</evidence>
<dbReference type="GO" id="GO:0008483">
    <property type="term" value="F:transaminase activity"/>
    <property type="evidence" value="ECO:0007669"/>
    <property type="project" value="UniProtKB-KW"/>
</dbReference>
<evidence type="ECO:0000313" key="4">
    <source>
        <dbReference type="EMBL" id="OLQ89950.1"/>
    </source>
</evidence>